<keyword evidence="7" id="KW-0168">Coated pit</keyword>
<dbReference type="SUPFAM" id="SSF89009">
    <property type="entry name" value="GAT-like domain"/>
    <property type="match status" value="2"/>
</dbReference>
<dbReference type="Gene3D" id="1.25.40.90">
    <property type="match status" value="1"/>
</dbReference>
<dbReference type="Pfam" id="PF07651">
    <property type="entry name" value="ANTH"/>
    <property type="match status" value="2"/>
</dbReference>
<dbReference type="AlphaFoldDB" id="A0A2I0WXZ1"/>
<gene>
    <name evidence="10" type="ORF">MA16_Dca027010</name>
</gene>
<dbReference type="GO" id="GO:0000149">
    <property type="term" value="F:SNARE binding"/>
    <property type="evidence" value="ECO:0007669"/>
    <property type="project" value="TreeGrafter"/>
</dbReference>
<reference evidence="10 11" key="1">
    <citation type="journal article" date="2016" name="Sci. Rep.">
        <title>The Dendrobium catenatum Lindl. genome sequence provides insights into polysaccharide synthase, floral development and adaptive evolution.</title>
        <authorList>
            <person name="Zhang G.Q."/>
            <person name="Xu Q."/>
            <person name="Bian C."/>
            <person name="Tsai W.C."/>
            <person name="Yeh C.M."/>
            <person name="Liu K.W."/>
            <person name="Yoshida K."/>
            <person name="Zhang L.S."/>
            <person name="Chang S.B."/>
            <person name="Chen F."/>
            <person name="Shi Y."/>
            <person name="Su Y.Y."/>
            <person name="Zhang Y.Q."/>
            <person name="Chen L.J."/>
            <person name="Yin Y."/>
            <person name="Lin M."/>
            <person name="Huang H."/>
            <person name="Deng H."/>
            <person name="Wang Z.W."/>
            <person name="Zhu S.L."/>
            <person name="Zhao X."/>
            <person name="Deng C."/>
            <person name="Niu S.C."/>
            <person name="Huang J."/>
            <person name="Wang M."/>
            <person name="Liu G.H."/>
            <person name="Yang H.J."/>
            <person name="Xiao X.J."/>
            <person name="Hsiao Y.Y."/>
            <person name="Wu W.L."/>
            <person name="Chen Y.Y."/>
            <person name="Mitsuda N."/>
            <person name="Ohme-Takagi M."/>
            <person name="Luo Y.B."/>
            <person name="Van de Peer Y."/>
            <person name="Liu Z.J."/>
        </authorList>
    </citation>
    <scope>NUCLEOTIDE SEQUENCE [LARGE SCALE GENOMIC DNA]</scope>
    <source>
        <tissue evidence="10">The whole plant</tissue>
    </source>
</reference>
<keyword evidence="5" id="KW-0333">Golgi apparatus</keyword>
<keyword evidence="4" id="KW-0254">Endocytosis</keyword>
<dbReference type="GO" id="GO:0005905">
    <property type="term" value="C:clathrin-coated pit"/>
    <property type="evidence" value="ECO:0007669"/>
    <property type="project" value="UniProtKB-SubCell"/>
</dbReference>
<name>A0A2I0WXZ1_9ASPA</name>
<keyword evidence="8" id="KW-0968">Cytoplasmic vesicle</keyword>
<dbReference type="GO" id="GO:0005546">
    <property type="term" value="F:phosphatidylinositol-4,5-bisphosphate binding"/>
    <property type="evidence" value="ECO:0007669"/>
    <property type="project" value="TreeGrafter"/>
</dbReference>
<dbReference type="InterPro" id="IPR008942">
    <property type="entry name" value="ENTH_VHS"/>
</dbReference>
<evidence type="ECO:0000313" key="10">
    <source>
        <dbReference type="EMBL" id="PKU80525.1"/>
    </source>
</evidence>
<dbReference type="GO" id="GO:0005794">
    <property type="term" value="C:Golgi apparatus"/>
    <property type="evidence" value="ECO:0007669"/>
    <property type="project" value="UniProtKB-SubCell"/>
</dbReference>
<reference evidence="10 11" key="2">
    <citation type="journal article" date="2017" name="Nature">
        <title>The Apostasia genome and the evolution of orchids.</title>
        <authorList>
            <person name="Zhang G.Q."/>
            <person name="Liu K.W."/>
            <person name="Li Z."/>
            <person name="Lohaus R."/>
            <person name="Hsiao Y.Y."/>
            <person name="Niu S.C."/>
            <person name="Wang J.Y."/>
            <person name="Lin Y.C."/>
            <person name="Xu Q."/>
            <person name="Chen L.J."/>
            <person name="Yoshida K."/>
            <person name="Fujiwara S."/>
            <person name="Wang Z.W."/>
            <person name="Zhang Y.Q."/>
            <person name="Mitsuda N."/>
            <person name="Wang M."/>
            <person name="Liu G.H."/>
            <person name="Pecoraro L."/>
            <person name="Huang H.X."/>
            <person name="Xiao X.J."/>
            <person name="Lin M."/>
            <person name="Wu X.Y."/>
            <person name="Wu W.L."/>
            <person name="Chen Y.Y."/>
            <person name="Chang S.B."/>
            <person name="Sakamoto S."/>
            <person name="Ohme-Takagi M."/>
            <person name="Yagi M."/>
            <person name="Zeng S.J."/>
            <person name="Shen C.Y."/>
            <person name="Yeh C.M."/>
            <person name="Luo Y.B."/>
            <person name="Tsai W.C."/>
            <person name="Van de Peer Y."/>
            <person name="Liu Z.J."/>
        </authorList>
    </citation>
    <scope>NUCLEOTIDE SEQUENCE [LARGE SCALE GENOMIC DNA]</scope>
    <source>
        <tissue evidence="10">The whole plant</tissue>
    </source>
</reference>
<dbReference type="InterPro" id="IPR045192">
    <property type="entry name" value="AP180-like"/>
</dbReference>
<evidence type="ECO:0000256" key="3">
    <source>
        <dbReference type="ARBA" id="ARBA00004600"/>
    </source>
</evidence>
<dbReference type="InterPro" id="IPR014712">
    <property type="entry name" value="ANTH_dom_sf"/>
</dbReference>
<evidence type="ECO:0000313" key="11">
    <source>
        <dbReference type="Proteomes" id="UP000233837"/>
    </source>
</evidence>
<dbReference type="InterPro" id="IPR048050">
    <property type="entry name" value="ANTH_N_plant"/>
</dbReference>
<dbReference type="STRING" id="906689.A0A2I0WXZ1"/>
<evidence type="ECO:0000256" key="7">
    <source>
        <dbReference type="ARBA" id="ARBA00023176"/>
    </source>
</evidence>
<feature type="domain" description="ENTH" evidence="9">
    <location>
        <begin position="28"/>
        <end position="159"/>
    </location>
</feature>
<dbReference type="InterPro" id="IPR013809">
    <property type="entry name" value="ENTH"/>
</dbReference>
<dbReference type="PANTHER" id="PTHR22951:SF19">
    <property type="entry name" value="OS08G0467300 PROTEIN"/>
    <property type="match status" value="1"/>
</dbReference>
<evidence type="ECO:0000256" key="8">
    <source>
        <dbReference type="ARBA" id="ARBA00023329"/>
    </source>
</evidence>
<organism evidence="10 11">
    <name type="scientific">Dendrobium catenatum</name>
    <dbReference type="NCBI Taxonomy" id="906689"/>
    <lineage>
        <taxon>Eukaryota</taxon>
        <taxon>Viridiplantae</taxon>
        <taxon>Streptophyta</taxon>
        <taxon>Embryophyta</taxon>
        <taxon>Tracheophyta</taxon>
        <taxon>Spermatophyta</taxon>
        <taxon>Magnoliopsida</taxon>
        <taxon>Liliopsida</taxon>
        <taxon>Asparagales</taxon>
        <taxon>Orchidaceae</taxon>
        <taxon>Epidendroideae</taxon>
        <taxon>Malaxideae</taxon>
        <taxon>Dendrobiinae</taxon>
        <taxon>Dendrobium</taxon>
    </lineage>
</organism>
<dbReference type="EMBL" id="KZ502330">
    <property type="protein sequence ID" value="PKU80525.1"/>
    <property type="molecule type" value="Genomic_DNA"/>
</dbReference>
<dbReference type="SUPFAM" id="SSF48464">
    <property type="entry name" value="ENTH/VHS domain"/>
    <property type="match status" value="1"/>
</dbReference>
<dbReference type="OrthoDB" id="682511at2759"/>
<dbReference type="CDD" id="cd16987">
    <property type="entry name" value="ANTH_N_AP180_plant"/>
    <property type="match status" value="1"/>
</dbReference>
<dbReference type="GO" id="GO:0032050">
    <property type="term" value="F:clathrin heavy chain binding"/>
    <property type="evidence" value="ECO:0007669"/>
    <property type="project" value="TreeGrafter"/>
</dbReference>
<proteinExistence type="predicted"/>
<dbReference type="GO" id="GO:0048268">
    <property type="term" value="P:clathrin coat assembly"/>
    <property type="evidence" value="ECO:0007669"/>
    <property type="project" value="InterPro"/>
</dbReference>
<dbReference type="Gene3D" id="1.20.58.150">
    <property type="entry name" value="ANTH domain"/>
    <property type="match status" value="1"/>
</dbReference>
<protein>
    <submittedName>
        <fullName evidence="10">Clathrin assembly protein</fullName>
    </submittedName>
</protein>
<dbReference type="Proteomes" id="UP000233837">
    <property type="component" value="Unassembled WGS sequence"/>
</dbReference>
<dbReference type="PROSITE" id="PS50942">
    <property type="entry name" value="ENTH"/>
    <property type="match status" value="1"/>
</dbReference>
<sequence length="418" mass="46191">MTSSTRQWWRRATAAMKDKRSVYLSRVAGGGHRAEMEAAVIHATNHDERSIDYKNAARVFAWARTSPACLAPLLRALTRRATRTRSWAVALKTLLVTHGVLLCSAATPCVGRLPFDFSDFRDQSACPSVASYGFSAFVRAYFQFLDYRSVLSSSSSQFDNQDNNNSSSVSVNSIEGDLEILAKMQDLLELLMQIRPYADGMEVGLILEAMNCVIIEIFEVYSCICRGIARFLVDVLGSDVSNSSASHTAVASSKAKMAVPSEERKRLGIAGMRVLRRAAEQSVQLSSYFSLCRSLGVLNAADIPPVESIPEEDISDLEALVRGHIPGIAENRNYGKEEEERSRKPSKTVVTEEWEVFEDETATADTPSVNSIENPFFSLEDEVKPAFLRLPWAPPTRHQTAPPFAGGNLIELISRNIN</sequence>
<evidence type="ECO:0000256" key="2">
    <source>
        <dbReference type="ARBA" id="ARBA00004555"/>
    </source>
</evidence>
<dbReference type="GO" id="GO:0072583">
    <property type="term" value="P:clathrin-dependent endocytosis"/>
    <property type="evidence" value="ECO:0007669"/>
    <property type="project" value="InterPro"/>
</dbReference>
<accession>A0A2I0WXZ1</accession>
<keyword evidence="11" id="KW-1185">Reference proteome</keyword>
<dbReference type="GO" id="GO:0005545">
    <property type="term" value="F:1-phosphatidylinositol binding"/>
    <property type="evidence" value="ECO:0007669"/>
    <property type="project" value="InterPro"/>
</dbReference>
<dbReference type="GO" id="GO:0006900">
    <property type="term" value="P:vesicle budding from membrane"/>
    <property type="evidence" value="ECO:0007669"/>
    <property type="project" value="TreeGrafter"/>
</dbReference>
<evidence type="ECO:0000256" key="6">
    <source>
        <dbReference type="ARBA" id="ARBA00023136"/>
    </source>
</evidence>
<evidence type="ECO:0000259" key="9">
    <source>
        <dbReference type="PROSITE" id="PS50942"/>
    </source>
</evidence>
<dbReference type="InterPro" id="IPR011417">
    <property type="entry name" value="ANTH_dom"/>
</dbReference>
<dbReference type="PANTHER" id="PTHR22951">
    <property type="entry name" value="CLATHRIN ASSEMBLY PROTEIN"/>
    <property type="match status" value="1"/>
</dbReference>
<evidence type="ECO:0000256" key="1">
    <source>
        <dbReference type="ARBA" id="ARBA00004132"/>
    </source>
</evidence>
<dbReference type="GO" id="GO:0030136">
    <property type="term" value="C:clathrin-coated vesicle"/>
    <property type="evidence" value="ECO:0007669"/>
    <property type="project" value="UniProtKB-SubCell"/>
</dbReference>
<evidence type="ECO:0000256" key="4">
    <source>
        <dbReference type="ARBA" id="ARBA00022583"/>
    </source>
</evidence>
<evidence type="ECO:0000256" key="5">
    <source>
        <dbReference type="ARBA" id="ARBA00023034"/>
    </source>
</evidence>
<keyword evidence="6" id="KW-0472">Membrane</keyword>
<comment type="subcellular location">
    <subcellularLocation>
        <location evidence="1">Cytoplasmic vesicle</location>
        <location evidence="1">Clathrin-coated vesicle</location>
    </subcellularLocation>
    <subcellularLocation>
        <location evidence="2">Golgi apparatus</location>
    </subcellularLocation>
    <subcellularLocation>
        <location evidence="3">Membrane</location>
        <location evidence="3">Clathrin-coated pit</location>
    </subcellularLocation>
</comment>